<name>A0A0L0DR40_THETB</name>
<feature type="compositionally biased region" description="Basic and acidic residues" evidence="3">
    <location>
        <begin position="54"/>
        <end position="68"/>
    </location>
</feature>
<evidence type="ECO:0000259" key="5">
    <source>
        <dbReference type="PROSITE" id="PS50212"/>
    </source>
</evidence>
<evidence type="ECO:0000259" key="4">
    <source>
        <dbReference type="PROSITE" id="PS50009"/>
    </source>
</evidence>
<dbReference type="Pfam" id="PF00618">
    <property type="entry name" value="RasGEF_N"/>
    <property type="match status" value="1"/>
</dbReference>
<reference evidence="6 7" key="1">
    <citation type="submission" date="2010-05" db="EMBL/GenBank/DDBJ databases">
        <title>The Genome Sequence of Thecamonas trahens ATCC 50062.</title>
        <authorList>
            <consortium name="The Broad Institute Genome Sequencing Platform"/>
            <person name="Russ C."/>
            <person name="Cuomo C."/>
            <person name="Shea T."/>
            <person name="Young S.K."/>
            <person name="Zeng Q."/>
            <person name="Koehrsen M."/>
            <person name="Haas B."/>
            <person name="Borodovsky M."/>
            <person name="Guigo R."/>
            <person name="Alvarado L."/>
            <person name="Berlin A."/>
            <person name="Bochicchio J."/>
            <person name="Borenstein D."/>
            <person name="Chapman S."/>
            <person name="Chen Z."/>
            <person name="Freedman E."/>
            <person name="Gellesch M."/>
            <person name="Goldberg J."/>
            <person name="Griggs A."/>
            <person name="Gujja S."/>
            <person name="Heilman E."/>
            <person name="Heiman D."/>
            <person name="Hepburn T."/>
            <person name="Howarth C."/>
            <person name="Jen D."/>
            <person name="Larson L."/>
            <person name="Mehta T."/>
            <person name="Park D."/>
            <person name="Pearson M."/>
            <person name="Roberts A."/>
            <person name="Saif S."/>
            <person name="Shenoy N."/>
            <person name="Sisk P."/>
            <person name="Stolte C."/>
            <person name="Sykes S."/>
            <person name="Thomson T."/>
            <person name="Walk T."/>
            <person name="White J."/>
            <person name="Yandava C."/>
            <person name="Burger G."/>
            <person name="Gray M.W."/>
            <person name="Holland P.W.H."/>
            <person name="King N."/>
            <person name="Lang F.B.F."/>
            <person name="Roger A.J."/>
            <person name="Ruiz-Trillo I."/>
            <person name="Lander E."/>
            <person name="Nusbaum C."/>
        </authorList>
    </citation>
    <scope>NUCLEOTIDE SEQUENCE [LARGE SCALE GENOMIC DNA]</scope>
    <source>
        <strain evidence="6 7">ATCC 50062</strain>
    </source>
</reference>
<accession>A0A0L0DR40</accession>
<evidence type="ECO:0000256" key="3">
    <source>
        <dbReference type="SAM" id="MobiDB-lite"/>
    </source>
</evidence>
<proteinExistence type="predicted"/>
<feature type="compositionally biased region" description="Low complexity" evidence="3">
    <location>
        <begin position="19"/>
        <end position="39"/>
    </location>
</feature>
<dbReference type="STRING" id="461836.A0A0L0DR40"/>
<dbReference type="PROSITE" id="PS50009">
    <property type="entry name" value="RASGEF_CAT"/>
    <property type="match status" value="1"/>
</dbReference>
<protein>
    <submittedName>
        <fullName evidence="6">Uncharacterized protein</fullName>
    </submittedName>
</protein>
<dbReference type="PANTHER" id="PTHR23113">
    <property type="entry name" value="GUANINE NUCLEOTIDE EXCHANGE FACTOR"/>
    <property type="match status" value="1"/>
</dbReference>
<dbReference type="PANTHER" id="PTHR23113:SF368">
    <property type="entry name" value="CELL DIVISION CONTROL PROTEIN 25"/>
    <property type="match status" value="1"/>
</dbReference>
<dbReference type="Gene3D" id="1.10.840.10">
    <property type="entry name" value="Ras guanine-nucleotide exchange factors catalytic domain"/>
    <property type="match status" value="1"/>
</dbReference>
<dbReference type="RefSeq" id="XP_013753635.1">
    <property type="nucleotide sequence ID" value="XM_013898181.1"/>
</dbReference>
<dbReference type="CDD" id="cd06224">
    <property type="entry name" value="REM"/>
    <property type="match status" value="1"/>
</dbReference>
<dbReference type="InterPro" id="IPR036964">
    <property type="entry name" value="RASGEF_cat_dom_sf"/>
</dbReference>
<dbReference type="InterPro" id="IPR000651">
    <property type="entry name" value="Ras-like_Gua-exchang_fac_N"/>
</dbReference>
<dbReference type="EMBL" id="GL349490">
    <property type="protein sequence ID" value="KNC54481.1"/>
    <property type="molecule type" value="Genomic_DNA"/>
</dbReference>
<feature type="compositionally biased region" description="Pro residues" evidence="3">
    <location>
        <begin position="93"/>
        <end position="102"/>
    </location>
</feature>
<dbReference type="GO" id="GO:0005085">
    <property type="term" value="F:guanyl-nucleotide exchange factor activity"/>
    <property type="evidence" value="ECO:0007669"/>
    <property type="project" value="UniProtKB-KW"/>
</dbReference>
<dbReference type="GO" id="GO:0007265">
    <property type="term" value="P:Ras protein signal transduction"/>
    <property type="evidence" value="ECO:0007669"/>
    <property type="project" value="TreeGrafter"/>
</dbReference>
<keyword evidence="1 2" id="KW-0344">Guanine-nucleotide releasing factor</keyword>
<dbReference type="SMART" id="SM00147">
    <property type="entry name" value="RasGEF"/>
    <property type="match status" value="1"/>
</dbReference>
<feature type="region of interest" description="Disordered" evidence="3">
    <location>
        <begin position="1"/>
        <end position="71"/>
    </location>
</feature>
<dbReference type="PROSITE" id="PS50212">
    <property type="entry name" value="RASGEF_NTER"/>
    <property type="match status" value="1"/>
</dbReference>
<dbReference type="AlphaFoldDB" id="A0A0L0DR40"/>
<dbReference type="SMART" id="SM00229">
    <property type="entry name" value="RasGEFN"/>
    <property type="match status" value="1"/>
</dbReference>
<dbReference type="InterPro" id="IPR001895">
    <property type="entry name" value="RASGEF_cat_dom"/>
</dbReference>
<sequence length="868" mass="92898">MLDASDTISARRQRKSRSRSSGVAVKAEVKAAAKAGSSKGKSKGRSSKSGADPARSEEPRSAEARDAGQPKLFAAAGFVSGAVLRQAPNQRVPRPPPMPPPSLMAGAASGGVGGVDPAQMPLRALLPKSVPLAAASDTTGVVSIEPGARASLPPLPSADARGAWWASPSAADSQPLTVAEHPGGPTADAALFPSNAGIALAPQEAIRHTPPAVSTVVVGSVHDPPPSAAVLPAQALVPPPRSADAPHPATKAGRAQEWLDRARAELPHVFELADVLSPLARTSHVGGQYRVGSARLVAELDDEHLIFGLVAEYLQHIGKSASPLAGAAAAAAELLVSAPGYEPRLPAAHPRLDGAPRLTAALRLAGESGLALWAPQGEAPSGAAELDPLLDTLGVERRVISAYERGALLSSPFRKVDPAVERAREKERAMWVSGKRGRSRDEPSDSMKVNIWDARDEVNTHLTWTASGDIESGTLNALVLAATQPQRYDTTFVEALLMTFPSVAPVACLITKLMERFNVPDSLDDDGTRVVDAVEARAIQARVLDVVERLFSEYPYVLEQGDVQALVHFLESVAPRAGWQAASERLMGMLRELQAGRRAVAGPAQFDTSAPALLMSGKAAIEPGDSVLAMNPVEVARQLTLIEYDLFAAIRPTEFLGLAWSEPHLRDKATNLRRATARFEAVSFWVATTILRQPSKHMRAGAITFFIRVATAFRALNNFSGVMCVLAALSNSAVSRLKFTFPLLQPDVVEEREALDKLLSVEFNSKRYKEALRSCNPPCIPYLGLFLSQLTFIEEGNDPFNPDGTINFFKHLKAYETIAEIRRYQLMPYNLRRLPQLLTYLNSLSYASNAELYDLSIQVEPRGASSVP</sequence>
<dbReference type="Proteomes" id="UP000054408">
    <property type="component" value="Unassembled WGS sequence"/>
</dbReference>
<dbReference type="CDD" id="cd00155">
    <property type="entry name" value="RasGEF"/>
    <property type="match status" value="1"/>
</dbReference>
<dbReference type="InterPro" id="IPR008937">
    <property type="entry name" value="Ras-like_GEF"/>
</dbReference>
<dbReference type="Pfam" id="PF00617">
    <property type="entry name" value="RasGEF"/>
    <property type="match status" value="1"/>
</dbReference>
<dbReference type="eggNOG" id="KOG3417">
    <property type="taxonomic scope" value="Eukaryota"/>
</dbReference>
<evidence type="ECO:0000313" key="7">
    <source>
        <dbReference type="Proteomes" id="UP000054408"/>
    </source>
</evidence>
<feature type="region of interest" description="Disordered" evidence="3">
    <location>
        <begin position="84"/>
        <end position="109"/>
    </location>
</feature>
<organism evidence="6 7">
    <name type="scientific">Thecamonas trahens ATCC 50062</name>
    <dbReference type="NCBI Taxonomy" id="461836"/>
    <lineage>
        <taxon>Eukaryota</taxon>
        <taxon>Apusozoa</taxon>
        <taxon>Apusomonadida</taxon>
        <taxon>Apusomonadidae</taxon>
        <taxon>Thecamonas</taxon>
    </lineage>
</organism>
<evidence type="ECO:0000256" key="2">
    <source>
        <dbReference type="PROSITE-ProRule" id="PRU00168"/>
    </source>
</evidence>
<dbReference type="Gene3D" id="1.20.870.10">
    <property type="entry name" value="Son of sevenless (SoS) protein Chain: S domain 1"/>
    <property type="match status" value="1"/>
</dbReference>
<dbReference type="OrthoDB" id="25179at2759"/>
<gene>
    <name evidence="6" type="ORF">AMSG_10478</name>
</gene>
<dbReference type="GeneID" id="25568693"/>
<dbReference type="SUPFAM" id="SSF48366">
    <property type="entry name" value="Ras GEF"/>
    <property type="match status" value="1"/>
</dbReference>
<dbReference type="GO" id="GO:0005886">
    <property type="term" value="C:plasma membrane"/>
    <property type="evidence" value="ECO:0007669"/>
    <property type="project" value="TreeGrafter"/>
</dbReference>
<evidence type="ECO:0000256" key="1">
    <source>
        <dbReference type="ARBA" id="ARBA00022658"/>
    </source>
</evidence>
<keyword evidence="7" id="KW-1185">Reference proteome</keyword>
<feature type="domain" description="Ras-GEF" evidence="4">
    <location>
        <begin position="631"/>
        <end position="862"/>
    </location>
</feature>
<dbReference type="InterPro" id="IPR023578">
    <property type="entry name" value="Ras_GEF_dom_sf"/>
</dbReference>
<evidence type="ECO:0000313" key="6">
    <source>
        <dbReference type="EMBL" id="KNC54481.1"/>
    </source>
</evidence>
<feature type="domain" description="N-terminal Ras-GEF" evidence="5">
    <location>
        <begin position="466"/>
        <end position="594"/>
    </location>
</feature>